<evidence type="ECO:0000256" key="4">
    <source>
        <dbReference type="ARBA" id="ARBA00023004"/>
    </source>
</evidence>
<dbReference type="Proteomes" id="UP000002318">
    <property type="component" value="Chromosome"/>
</dbReference>
<protein>
    <submittedName>
        <fullName evidence="6">Fumarate reductase/succinate dehydrogenase flavoprotein domain protein</fullName>
    </submittedName>
</protein>
<dbReference type="HOGENOM" id="CLU_045820_0_0_12"/>
<dbReference type="KEGG" id="ssm:Spirs_3374"/>
<dbReference type="Gene3D" id="3.50.50.60">
    <property type="entry name" value="FAD/NAD(P)-binding domain"/>
    <property type="match status" value="1"/>
</dbReference>
<evidence type="ECO:0000256" key="2">
    <source>
        <dbReference type="ARBA" id="ARBA00022723"/>
    </source>
</evidence>
<keyword evidence="3" id="KW-0560">Oxidoreductase</keyword>
<gene>
    <name evidence="6" type="ordered locus">Spirs_3374</name>
</gene>
<evidence type="ECO:0000256" key="3">
    <source>
        <dbReference type="ARBA" id="ARBA00023002"/>
    </source>
</evidence>
<organism evidence="6 7">
    <name type="scientific">Sediminispirochaeta smaragdinae (strain DSM 11293 / JCM 15392 / SEBR 4228)</name>
    <name type="common">Spirochaeta smaragdinae</name>
    <dbReference type="NCBI Taxonomy" id="573413"/>
    <lineage>
        <taxon>Bacteria</taxon>
        <taxon>Pseudomonadati</taxon>
        <taxon>Spirochaetota</taxon>
        <taxon>Spirochaetia</taxon>
        <taxon>Spirochaetales</taxon>
        <taxon>Spirochaetaceae</taxon>
        <taxon>Sediminispirochaeta</taxon>
    </lineage>
</organism>
<dbReference type="Pfam" id="PF12831">
    <property type="entry name" value="FAD_oxidored"/>
    <property type="match status" value="1"/>
</dbReference>
<dbReference type="GO" id="GO:0046872">
    <property type="term" value="F:metal ion binding"/>
    <property type="evidence" value="ECO:0007669"/>
    <property type="project" value="UniProtKB-KW"/>
</dbReference>
<dbReference type="RefSeq" id="WP_013255924.1">
    <property type="nucleotide sequence ID" value="NC_014364.1"/>
</dbReference>
<sequence length="486" mass="54297">MSYNTVYDVIVCGGGTSGVSAAISAARNGAKTLLVERLGALGGQMSTSGPPGFAYARLFNPQGKRDVGGIVEETFQRLLKSGHALPHLRYPFREKAGYTFSYVDPDWWTMLIFEMLEDEKAELLLDTLVVGVTKEKDTVTGIVVENANGRNEIKGKIVIDCTGEGYVSAHADCEMACVSREDIQPHTLSFTVDGVDWDELLQYIRNHPDQFSYKQLIYPCNDSNMEDIYKVYSTCHDITEMGEIMGFYELRDMALKNGDWHPYSGAGFFLTPKEGGHIQAHFQHSSQVDHCLPTDAWDLTKCMVECRKQNMIAWRFFKNYVPGFKNAYITKVSTELRLREGPRIVGDYVLTRDDVEECRQFSDTIGKSSFKAGSYHVASMDTLAVCAKYRDDLAYPKDGGSYDIPYRVLVPKKVENLLVAGKCVSTDRPAYLRYLHQTMVTGQAAGTAAALCVRKSVTPRVLEKDVNELQKLLADQGAILYEPTES</sequence>
<evidence type="ECO:0000256" key="5">
    <source>
        <dbReference type="ARBA" id="ARBA00023014"/>
    </source>
</evidence>
<evidence type="ECO:0000256" key="1">
    <source>
        <dbReference type="ARBA" id="ARBA00022485"/>
    </source>
</evidence>
<dbReference type="STRING" id="573413.Spirs_3374"/>
<dbReference type="GO" id="GO:0016491">
    <property type="term" value="F:oxidoreductase activity"/>
    <property type="evidence" value="ECO:0007669"/>
    <property type="project" value="UniProtKB-KW"/>
</dbReference>
<proteinExistence type="predicted"/>
<keyword evidence="2" id="KW-0479">Metal-binding</keyword>
<dbReference type="PANTHER" id="PTHR43498">
    <property type="entry name" value="FERREDOXIN:COB-COM HETERODISULFIDE REDUCTASE SUBUNIT A"/>
    <property type="match status" value="1"/>
</dbReference>
<evidence type="ECO:0000313" key="7">
    <source>
        <dbReference type="Proteomes" id="UP000002318"/>
    </source>
</evidence>
<dbReference type="InterPro" id="IPR036188">
    <property type="entry name" value="FAD/NAD-bd_sf"/>
</dbReference>
<dbReference type="eggNOG" id="COG0644">
    <property type="taxonomic scope" value="Bacteria"/>
</dbReference>
<dbReference type="OrthoDB" id="9759982at2"/>
<dbReference type="EMBL" id="CP002116">
    <property type="protein sequence ID" value="ADK82465.1"/>
    <property type="molecule type" value="Genomic_DNA"/>
</dbReference>
<reference evidence="6 7" key="1">
    <citation type="journal article" date="2010" name="Stand. Genomic Sci.">
        <title>Complete genome sequence of Spirochaeta smaragdinae type strain (SEBR 4228).</title>
        <authorList>
            <person name="Mavromatis K."/>
            <person name="Yasawong M."/>
            <person name="Chertkov O."/>
            <person name="Lapidus A."/>
            <person name="Lucas S."/>
            <person name="Nolan M."/>
            <person name="Del Rio T.G."/>
            <person name="Tice H."/>
            <person name="Cheng J.F."/>
            <person name="Pitluck S."/>
            <person name="Liolios K."/>
            <person name="Ivanova N."/>
            <person name="Tapia R."/>
            <person name="Han C."/>
            <person name="Bruce D."/>
            <person name="Goodwin L."/>
            <person name="Pati A."/>
            <person name="Chen A."/>
            <person name="Palaniappan K."/>
            <person name="Land M."/>
            <person name="Hauser L."/>
            <person name="Chang Y.J."/>
            <person name="Jeffries C.D."/>
            <person name="Detter J.C."/>
            <person name="Rohde M."/>
            <person name="Brambilla E."/>
            <person name="Spring S."/>
            <person name="Goker M."/>
            <person name="Sikorski J."/>
            <person name="Woyke T."/>
            <person name="Bristow J."/>
            <person name="Eisen J.A."/>
            <person name="Markowitz V."/>
            <person name="Hugenholtz P."/>
            <person name="Klenk H.P."/>
            <person name="Kyrpides N.C."/>
        </authorList>
    </citation>
    <scope>NUCLEOTIDE SEQUENCE [LARGE SCALE GENOMIC DNA]</scope>
    <source>
        <strain evidence="7">DSM 11293 / JCM 15392 / SEBR 4228</strain>
    </source>
</reference>
<dbReference type="InterPro" id="IPR039650">
    <property type="entry name" value="HdrA-like"/>
</dbReference>
<name>E1R2A5_SEDSS</name>
<dbReference type="SUPFAM" id="SSF51905">
    <property type="entry name" value="FAD/NAD(P)-binding domain"/>
    <property type="match status" value="1"/>
</dbReference>
<dbReference type="AlphaFoldDB" id="E1R2A5"/>
<accession>E1R2A5</accession>
<evidence type="ECO:0000313" key="6">
    <source>
        <dbReference type="EMBL" id="ADK82465.1"/>
    </source>
</evidence>
<dbReference type="GO" id="GO:0051539">
    <property type="term" value="F:4 iron, 4 sulfur cluster binding"/>
    <property type="evidence" value="ECO:0007669"/>
    <property type="project" value="UniProtKB-KW"/>
</dbReference>
<keyword evidence="4" id="KW-0408">Iron</keyword>
<keyword evidence="1" id="KW-0004">4Fe-4S</keyword>
<dbReference type="PANTHER" id="PTHR43498:SF1">
    <property type="entry name" value="COB--COM HETERODISULFIDE REDUCTASE IRON-SULFUR SUBUNIT A"/>
    <property type="match status" value="1"/>
</dbReference>
<keyword evidence="5" id="KW-0411">Iron-sulfur</keyword>
<keyword evidence="7" id="KW-1185">Reference proteome</keyword>